<dbReference type="EMBL" id="WHUW01000002">
    <property type="protein sequence ID" value="KAF8450305.1"/>
    <property type="molecule type" value="Genomic_DNA"/>
</dbReference>
<comment type="caution">
    <text evidence="2">The sequence shown here is derived from an EMBL/GenBank/DDBJ whole genome shotgun (WGS) entry which is preliminary data.</text>
</comment>
<accession>A0AAD4GKV6</accession>
<feature type="region of interest" description="Disordered" evidence="1">
    <location>
        <begin position="93"/>
        <end position="140"/>
    </location>
</feature>
<feature type="compositionally biased region" description="Polar residues" evidence="1">
    <location>
        <begin position="105"/>
        <end position="114"/>
    </location>
</feature>
<sequence>MISLQHKASNTSRSATQFKSPLVNRILPADARTIRLTPALQALERKLQLLKRAIKVKEDSEEEVLTRLAEKWIEAGREVAYDVWDASKDSGDFMEKATSSRRSHGWQSTDGNASEESHDTEPSEASCANGRAAPEEDDVDVGCNTLGNMLRQLGVAPEIFGWDDDKEAFAD</sequence>
<dbReference type="AlphaFoldDB" id="A0AAD4GKV6"/>
<proteinExistence type="predicted"/>
<evidence type="ECO:0000313" key="3">
    <source>
        <dbReference type="Proteomes" id="UP001194468"/>
    </source>
</evidence>
<reference evidence="2" key="1">
    <citation type="submission" date="2019-10" db="EMBL/GenBank/DDBJ databases">
        <authorList>
            <consortium name="DOE Joint Genome Institute"/>
            <person name="Kuo A."/>
            <person name="Miyauchi S."/>
            <person name="Kiss E."/>
            <person name="Drula E."/>
            <person name="Kohler A."/>
            <person name="Sanchez-Garcia M."/>
            <person name="Andreopoulos B."/>
            <person name="Barry K.W."/>
            <person name="Bonito G."/>
            <person name="Buee M."/>
            <person name="Carver A."/>
            <person name="Chen C."/>
            <person name="Cichocki N."/>
            <person name="Clum A."/>
            <person name="Culley D."/>
            <person name="Crous P.W."/>
            <person name="Fauchery L."/>
            <person name="Girlanda M."/>
            <person name="Hayes R."/>
            <person name="Keri Z."/>
            <person name="LaButti K."/>
            <person name="Lipzen A."/>
            <person name="Lombard V."/>
            <person name="Magnuson J."/>
            <person name="Maillard F."/>
            <person name="Morin E."/>
            <person name="Murat C."/>
            <person name="Nolan M."/>
            <person name="Ohm R."/>
            <person name="Pangilinan J."/>
            <person name="Pereira M."/>
            <person name="Perotto S."/>
            <person name="Peter M."/>
            <person name="Riley R."/>
            <person name="Sitrit Y."/>
            <person name="Stielow B."/>
            <person name="Szollosi G."/>
            <person name="Zifcakova L."/>
            <person name="Stursova M."/>
            <person name="Spatafora J.W."/>
            <person name="Tedersoo L."/>
            <person name="Vaario L.-M."/>
            <person name="Yamada A."/>
            <person name="Yan M."/>
            <person name="Wang P."/>
            <person name="Xu J."/>
            <person name="Bruns T."/>
            <person name="Baldrian P."/>
            <person name="Vilgalys R."/>
            <person name="Henrissat B."/>
            <person name="Grigoriev I.V."/>
            <person name="Hibbett D."/>
            <person name="Nagy L.G."/>
            <person name="Martin F.M."/>
        </authorList>
    </citation>
    <scope>NUCLEOTIDE SEQUENCE</scope>
    <source>
        <strain evidence="2">BED1</strain>
    </source>
</reference>
<evidence type="ECO:0000313" key="2">
    <source>
        <dbReference type="EMBL" id="KAF8450305.1"/>
    </source>
</evidence>
<keyword evidence="3" id="KW-1185">Reference proteome</keyword>
<organism evidence="2 3">
    <name type="scientific">Boletus edulis BED1</name>
    <dbReference type="NCBI Taxonomy" id="1328754"/>
    <lineage>
        <taxon>Eukaryota</taxon>
        <taxon>Fungi</taxon>
        <taxon>Dikarya</taxon>
        <taxon>Basidiomycota</taxon>
        <taxon>Agaricomycotina</taxon>
        <taxon>Agaricomycetes</taxon>
        <taxon>Agaricomycetidae</taxon>
        <taxon>Boletales</taxon>
        <taxon>Boletineae</taxon>
        <taxon>Boletaceae</taxon>
        <taxon>Boletoideae</taxon>
        <taxon>Boletus</taxon>
    </lineage>
</organism>
<name>A0AAD4GKV6_BOLED</name>
<reference evidence="2" key="2">
    <citation type="journal article" date="2020" name="Nat. Commun.">
        <title>Large-scale genome sequencing of mycorrhizal fungi provides insights into the early evolution of symbiotic traits.</title>
        <authorList>
            <person name="Miyauchi S."/>
            <person name="Kiss E."/>
            <person name="Kuo A."/>
            <person name="Drula E."/>
            <person name="Kohler A."/>
            <person name="Sanchez-Garcia M."/>
            <person name="Morin E."/>
            <person name="Andreopoulos B."/>
            <person name="Barry K.W."/>
            <person name="Bonito G."/>
            <person name="Buee M."/>
            <person name="Carver A."/>
            <person name="Chen C."/>
            <person name="Cichocki N."/>
            <person name="Clum A."/>
            <person name="Culley D."/>
            <person name="Crous P.W."/>
            <person name="Fauchery L."/>
            <person name="Girlanda M."/>
            <person name="Hayes R.D."/>
            <person name="Keri Z."/>
            <person name="LaButti K."/>
            <person name="Lipzen A."/>
            <person name="Lombard V."/>
            <person name="Magnuson J."/>
            <person name="Maillard F."/>
            <person name="Murat C."/>
            <person name="Nolan M."/>
            <person name="Ohm R.A."/>
            <person name="Pangilinan J."/>
            <person name="Pereira M.F."/>
            <person name="Perotto S."/>
            <person name="Peter M."/>
            <person name="Pfister S."/>
            <person name="Riley R."/>
            <person name="Sitrit Y."/>
            <person name="Stielow J.B."/>
            <person name="Szollosi G."/>
            <person name="Zifcakova L."/>
            <person name="Stursova M."/>
            <person name="Spatafora J.W."/>
            <person name="Tedersoo L."/>
            <person name="Vaario L.M."/>
            <person name="Yamada A."/>
            <person name="Yan M."/>
            <person name="Wang P."/>
            <person name="Xu J."/>
            <person name="Bruns T."/>
            <person name="Baldrian P."/>
            <person name="Vilgalys R."/>
            <person name="Dunand C."/>
            <person name="Henrissat B."/>
            <person name="Grigoriev I.V."/>
            <person name="Hibbett D."/>
            <person name="Nagy L.G."/>
            <person name="Martin F.M."/>
        </authorList>
    </citation>
    <scope>NUCLEOTIDE SEQUENCE</scope>
    <source>
        <strain evidence="2">BED1</strain>
    </source>
</reference>
<dbReference type="Proteomes" id="UP001194468">
    <property type="component" value="Unassembled WGS sequence"/>
</dbReference>
<gene>
    <name evidence="2" type="ORF">L210DRAFT_3520250</name>
</gene>
<evidence type="ECO:0000256" key="1">
    <source>
        <dbReference type="SAM" id="MobiDB-lite"/>
    </source>
</evidence>
<dbReference type="Gene3D" id="6.10.140.1020">
    <property type="match status" value="1"/>
</dbReference>
<protein>
    <submittedName>
        <fullName evidence="2">Uncharacterized protein</fullName>
    </submittedName>
</protein>